<name>A0A0F9CGF0_9ZZZZ</name>
<dbReference type="EMBL" id="LAZR01044407">
    <property type="protein sequence ID" value="KKL04726.1"/>
    <property type="molecule type" value="Genomic_DNA"/>
</dbReference>
<protein>
    <submittedName>
        <fullName evidence="1">Uncharacterized protein</fullName>
    </submittedName>
</protein>
<accession>A0A0F9CGF0</accession>
<reference evidence="1" key="1">
    <citation type="journal article" date="2015" name="Nature">
        <title>Complex archaea that bridge the gap between prokaryotes and eukaryotes.</title>
        <authorList>
            <person name="Spang A."/>
            <person name="Saw J.H."/>
            <person name="Jorgensen S.L."/>
            <person name="Zaremba-Niedzwiedzka K."/>
            <person name="Martijn J."/>
            <person name="Lind A.E."/>
            <person name="van Eijk R."/>
            <person name="Schleper C."/>
            <person name="Guy L."/>
            <person name="Ettema T.J."/>
        </authorList>
    </citation>
    <scope>NUCLEOTIDE SEQUENCE</scope>
</reference>
<dbReference type="InterPro" id="IPR013783">
    <property type="entry name" value="Ig-like_fold"/>
</dbReference>
<dbReference type="AlphaFoldDB" id="A0A0F9CGF0"/>
<gene>
    <name evidence="1" type="ORF">LCGC14_2613190</name>
</gene>
<dbReference type="Gene3D" id="2.60.40.10">
    <property type="entry name" value="Immunoglobulins"/>
    <property type="match status" value="1"/>
</dbReference>
<comment type="caution">
    <text evidence="1">The sequence shown here is derived from an EMBL/GenBank/DDBJ whole genome shotgun (WGS) entry which is preliminary data.</text>
</comment>
<proteinExistence type="predicted"/>
<sequence>MIKIPLIFLLVFLVLSSVAKASDQVVEWQQSPGATGYKIEISVDEGVTWTEITNLTYETYSQTTDAGVIKYMAFTTITVPDNVLVLARVGAFNAVGTGWRLEAGLFYNSAWKPPEASKGFGVN</sequence>
<evidence type="ECO:0000313" key="1">
    <source>
        <dbReference type="EMBL" id="KKL04726.1"/>
    </source>
</evidence>
<organism evidence="1">
    <name type="scientific">marine sediment metagenome</name>
    <dbReference type="NCBI Taxonomy" id="412755"/>
    <lineage>
        <taxon>unclassified sequences</taxon>
        <taxon>metagenomes</taxon>
        <taxon>ecological metagenomes</taxon>
    </lineage>
</organism>